<feature type="coiled-coil region" evidence="1">
    <location>
        <begin position="610"/>
        <end position="637"/>
    </location>
</feature>
<evidence type="ECO:0000256" key="2">
    <source>
        <dbReference type="SAM" id="MobiDB-lite"/>
    </source>
</evidence>
<dbReference type="PANTHER" id="PTHR47357:SF1">
    <property type="entry name" value="SPINDLE POLE BODY COMPONENT 110"/>
    <property type="match status" value="1"/>
</dbReference>
<feature type="region of interest" description="Disordered" evidence="2">
    <location>
        <begin position="315"/>
        <end position="353"/>
    </location>
</feature>
<keyword evidence="1" id="KW-0175">Coiled coil</keyword>
<sequence>MSEQREDVPTIAIEPAKPMAYSTSTLLNEISMLRNKLKELEDDSRSTVSSVFDIDAAASIMRKELYRIEQEKADQEKHFMNQIASMAAENGAALEALRIKLKESEDKNHELHAKIAELEDQDKSKDYMELLEEECKQHALELEKMQQNIVQADIEVMEIRREMDALHEKLVETVVEKESLQHELTQLRSDRRKEQPSGQLAVLKSKLERSEQQVTHQKQTMDELQRDLKRKDEELTVLNGNLTKVEEHKDMLLNEVSDLRKQLQKSGSVSVNETRDGKSELSSDERQQLEDAVAQLEERLQRLLAERDQKIEQLHRSLSDERQANKELRKLNKESNQEQRDNSFEKNKLTQNVKNHGEELKLLQNENKALRRNGLSPPRSTTPKGKGAISGLVASFERRIVAPKSPTNIGLENDHQCEDDTRKTFKIPSDQLPIHCNISDLEQELIAQKQSVFDLQQQLGGETKQVDDLRRELEEITDELLSTRADHRQKAQELVNEIENLQSRCKDLEVAKPLISQTERTKSEQHENLKLEASQLRLRVRDLEHERDGLNNKLFQVIQESDKRNADAKKEIEQLRGHLATQHTRLQRNEDNEEELIRLREQVKTMQPELHDAITKIDQLENLITDLKQALATSSSSDVTQTRELRKLVSELSVEKAQIEVQTSSRIRELECEIEVIESSAEAELEEKEKQICELQKTMEAQKLDVQRLEVERVELSYQVNGISISSKNEIEALKEQLMETSARASAQQHEIDSLKMKLEEKIREEEAVLVQRDRINELEDELQAIKRSIQSPVTDVDPLKQENTRLRDKIREIQKERRSLHERLDSILTDKSSSKSAQVLRDRNASLRSEVENLTQRLKKMEESITRCAV</sequence>
<evidence type="ECO:0000313" key="4">
    <source>
        <dbReference type="Proteomes" id="UP000198406"/>
    </source>
</evidence>
<comment type="caution">
    <text evidence="3">The sequence shown here is derived from an EMBL/GenBank/DDBJ whole genome shotgun (WGS) entry which is preliminary data.</text>
</comment>
<dbReference type="OrthoDB" id="49639at2759"/>
<dbReference type="Proteomes" id="UP000198406">
    <property type="component" value="Unassembled WGS sequence"/>
</dbReference>
<dbReference type="GO" id="GO:0005856">
    <property type="term" value="C:cytoskeleton"/>
    <property type="evidence" value="ECO:0007669"/>
    <property type="project" value="TreeGrafter"/>
</dbReference>
<organism evidence="3 4">
    <name type="scientific">Fistulifera solaris</name>
    <name type="common">Oleaginous diatom</name>
    <dbReference type="NCBI Taxonomy" id="1519565"/>
    <lineage>
        <taxon>Eukaryota</taxon>
        <taxon>Sar</taxon>
        <taxon>Stramenopiles</taxon>
        <taxon>Ochrophyta</taxon>
        <taxon>Bacillariophyta</taxon>
        <taxon>Bacillariophyceae</taxon>
        <taxon>Bacillariophycidae</taxon>
        <taxon>Naviculales</taxon>
        <taxon>Naviculaceae</taxon>
        <taxon>Fistulifera</taxon>
    </lineage>
</organism>
<accession>A0A1Z5J7R0</accession>
<dbReference type="InParanoid" id="A0A1Z5J7R0"/>
<gene>
    <name evidence="3" type="ORF">FisN_25Lh118</name>
</gene>
<name>A0A1Z5J7R0_FISSO</name>
<evidence type="ECO:0000256" key="1">
    <source>
        <dbReference type="SAM" id="Coils"/>
    </source>
</evidence>
<feature type="coiled-coil region" evidence="1">
    <location>
        <begin position="438"/>
        <end position="578"/>
    </location>
</feature>
<protein>
    <submittedName>
        <fullName evidence="3">Uncharacterized protein</fullName>
    </submittedName>
</protein>
<feature type="compositionally biased region" description="Basic and acidic residues" evidence="2">
    <location>
        <begin position="273"/>
        <end position="288"/>
    </location>
</feature>
<evidence type="ECO:0000313" key="3">
    <source>
        <dbReference type="EMBL" id="GAX10033.1"/>
    </source>
</evidence>
<reference evidence="3 4" key="1">
    <citation type="journal article" date="2015" name="Plant Cell">
        <title>Oil accumulation by the oleaginous diatom Fistulifera solaris as revealed by the genome and transcriptome.</title>
        <authorList>
            <person name="Tanaka T."/>
            <person name="Maeda Y."/>
            <person name="Veluchamy A."/>
            <person name="Tanaka M."/>
            <person name="Abida H."/>
            <person name="Marechal E."/>
            <person name="Bowler C."/>
            <person name="Muto M."/>
            <person name="Sunaga Y."/>
            <person name="Tanaka M."/>
            <person name="Yoshino T."/>
            <person name="Taniguchi T."/>
            <person name="Fukuda Y."/>
            <person name="Nemoto M."/>
            <person name="Matsumoto M."/>
            <person name="Wong P.S."/>
            <person name="Aburatani S."/>
            <person name="Fujibuchi W."/>
        </authorList>
    </citation>
    <scope>NUCLEOTIDE SEQUENCE [LARGE SCALE GENOMIC DNA]</scope>
    <source>
        <strain evidence="3 4">JPCC DA0580</strain>
    </source>
</reference>
<proteinExistence type="predicted"/>
<feature type="region of interest" description="Disordered" evidence="2">
    <location>
        <begin position="262"/>
        <end position="288"/>
    </location>
</feature>
<feature type="coiled-coil region" evidence="1">
    <location>
        <begin position="728"/>
        <end position="865"/>
    </location>
</feature>
<dbReference type="AlphaFoldDB" id="A0A1Z5J7R0"/>
<feature type="compositionally biased region" description="Basic and acidic residues" evidence="2">
    <location>
        <begin position="315"/>
        <end position="348"/>
    </location>
</feature>
<dbReference type="EMBL" id="BDSP01000014">
    <property type="protein sequence ID" value="GAX10033.1"/>
    <property type="molecule type" value="Genomic_DNA"/>
</dbReference>
<dbReference type="GO" id="GO:0005200">
    <property type="term" value="F:structural constituent of cytoskeleton"/>
    <property type="evidence" value="ECO:0007669"/>
    <property type="project" value="TreeGrafter"/>
</dbReference>
<keyword evidence="4" id="KW-1185">Reference proteome</keyword>
<dbReference type="PANTHER" id="PTHR47357">
    <property type="entry name" value="COP1-INTERACTIVE PROTEIN 1"/>
    <property type="match status" value="1"/>
</dbReference>